<dbReference type="SUPFAM" id="SSF53335">
    <property type="entry name" value="S-adenosyl-L-methionine-dependent methyltransferases"/>
    <property type="match status" value="1"/>
</dbReference>
<evidence type="ECO:0000256" key="2">
    <source>
        <dbReference type="ARBA" id="ARBA00022603"/>
    </source>
</evidence>
<dbReference type="Pfam" id="PF01234">
    <property type="entry name" value="NNMT_PNMT_TEMT"/>
    <property type="match status" value="1"/>
</dbReference>
<feature type="region of interest" description="Disordered" evidence="5">
    <location>
        <begin position="1"/>
        <end position="20"/>
    </location>
</feature>
<dbReference type="InterPro" id="IPR000940">
    <property type="entry name" value="NNMT_TEMT_trans"/>
</dbReference>
<keyword evidence="3" id="KW-0808">Transferase</keyword>
<dbReference type="InterPro" id="IPR053384">
    <property type="entry name" value="SAM-dep_methyltransferase"/>
</dbReference>
<evidence type="ECO:0000256" key="1">
    <source>
        <dbReference type="ARBA" id="ARBA00007996"/>
    </source>
</evidence>
<evidence type="ECO:0000313" key="7">
    <source>
        <dbReference type="Proteomes" id="UP000694552"/>
    </source>
</evidence>
<dbReference type="Proteomes" id="UP000694552">
    <property type="component" value="Unplaced"/>
</dbReference>
<sequence>MDGGRHPRPRGAIAHAAPPSPAGDIRRVFLGGRRLPSPQPLAMSSLAALREGYERFDPRAYLQNNYLPPRADFSSEEFVVPWKLRCLAETFASGEIRGHTLIDVGSGPTIYQLLSACDHFEEIVATDYLAVNREELGRWVRGEPGTFDWSPFIRHVCKIEGRGEPWQEKERRLRARLRRILPIDVHRPQPLGAPLHPPADALLSAFCLEAVSPDRAAFARALAHVGSLLRPGGHLLLLGALGESFYLAGAARLPVVPLAEDDVRAALGGLSWHPNFKRGAPSTLWTRSGCSAPIYQEKGGCQGREEGTDL</sequence>
<dbReference type="Ensembl" id="ENSOSUT00000013870.1">
    <property type="protein sequence ID" value="ENSOSUP00000013420.1"/>
    <property type="gene ID" value="ENSOSUG00000009660.1"/>
</dbReference>
<keyword evidence="2" id="KW-0489">Methyltransferase</keyword>
<evidence type="ECO:0000313" key="6">
    <source>
        <dbReference type="Ensembl" id="ENSOSUP00000013420.1"/>
    </source>
</evidence>
<organism evidence="6 7">
    <name type="scientific">Otus sunia</name>
    <name type="common">Oriental scops-owl</name>
    <dbReference type="NCBI Taxonomy" id="257818"/>
    <lineage>
        <taxon>Eukaryota</taxon>
        <taxon>Metazoa</taxon>
        <taxon>Chordata</taxon>
        <taxon>Craniata</taxon>
        <taxon>Vertebrata</taxon>
        <taxon>Euteleostomi</taxon>
        <taxon>Archelosauria</taxon>
        <taxon>Archosauria</taxon>
        <taxon>Dinosauria</taxon>
        <taxon>Saurischia</taxon>
        <taxon>Theropoda</taxon>
        <taxon>Coelurosauria</taxon>
        <taxon>Aves</taxon>
        <taxon>Neognathae</taxon>
        <taxon>Neoaves</taxon>
        <taxon>Telluraves</taxon>
        <taxon>Strigiformes</taxon>
        <taxon>Strigidae</taxon>
        <taxon>Otus</taxon>
    </lineage>
</organism>
<comment type="similarity">
    <text evidence="1">Belongs to the class I-like SAM-binding methyltransferase superfamily. NNMT/PNMT/TEMT family.</text>
</comment>
<keyword evidence="7" id="KW-1185">Reference proteome</keyword>
<reference evidence="6" key="1">
    <citation type="submission" date="2025-08" db="UniProtKB">
        <authorList>
            <consortium name="Ensembl"/>
        </authorList>
    </citation>
    <scope>IDENTIFICATION</scope>
</reference>
<protein>
    <submittedName>
        <fullName evidence="6">Phenylethanolamine N-methyltransferase</fullName>
    </submittedName>
</protein>
<dbReference type="PROSITE" id="PS51681">
    <property type="entry name" value="SAM_MT_NNMT_PNMT_TEMT"/>
    <property type="match status" value="1"/>
</dbReference>
<dbReference type="AlphaFoldDB" id="A0A8C8B3V3"/>
<dbReference type="GO" id="GO:0032259">
    <property type="term" value="P:methylation"/>
    <property type="evidence" value="ECO:0007669"/>
    <property type="project" value="UniProtKB-KW"/>
</dbReference>
<proteinExistence type="inferred from homology"/>
<dbReference type="Gene3D" id="3.40.50.150">
    <property type="entry name" value="Vaccinia Virus protein VP39"/>
    <property type="match status" value="1"/>
</dbReference>
<dbReference type="NCBIfam" id="NF041360">
    <property type="entry name" value="GntF_guanitoxin"/>
    <property type="match status" value="1"/>
</dbReference>
<dbReference type="FunFam" id="3.40.50.150:FF:000065">
    <property type="entry name" value="Phenylethanolamine N-methyltransferase"/>
    <property type="match status" value="1"/>
</dbReference>
<dbReference type="GO" id="GO:0005829">
    <property type="term" value="C:cytosol"/>
    <property type="evidence" value="ECO:0007669"/>
    <property type="project" value="TreeGrafter"/>
</dbReference>
<evidence type="ECO:0000256" key="5">
    <source>
        <dbReference type="SAM" id="MobiDB-lite"/>
    </source>
</evidence>
<reference evidence="6" key="2">
    <citation type="submission" date="2025-09" db="UniProtKB">
        <authorList>
            <consortium name="Ensembl"/>
        </authorList>
    </citation>
    <scope>IDENTIFICATION</scope>
</reference>
<dbReference type="PANTHER" id="PTHR10867">
    <property type="entry name" value="NNMT/PNMT/TEMT FAMILY MEMBER"/>
    <property type="match status" value="1"/>
</dbReference>
<evidence type="ECO:0000256" key="4">
    <source>
        <dbReference type="ARBA" id="ARBA00022691"/>
    </source>
</evidence>
<accession>A0A8C8B3V3</accession>
<name>A0A8C8B3V3_9STRI</name>
<evidence type="ECO:0000256" key="3">
    <source>
        <dbReference type="ARBA" id="ARBA00022679"/>
    </source>
</evidence>
<dbReference type="InterPro" id="IPR029063">
    <property type="entry name" value="SAM-dependent_MTases_sf"/>
</dbReference>
<keyword evidence="4" id="KW-0949">S-adenosyl-L-methionine</keyword>
<dbReference type="GO" id="GO:0004603">
    <property type="term" value="F:phenylethanolamine N-methyltransferase activity"/>
    <property type="evidence" value="ECO:0007669"/>
    <property type="project" value="TreeGrafter"/>
</dbReference>
<dbReference type="PANTHER" id="PTHR10867:SF18">
    <property type="entry name" value="PHENYLETHANOLAMINE N-METHYLTRANSFERASE"/>
    <property type="match status" value="1"/>
</dbReference>